<evidence type="ECO:0000313" key="5">
    <source>
        <dbReference type="EMBL" id="MBC8531909.1"/>
    </source>
</evidence>
<dbReference type="InterPro" id="IPR000524">
    <property type="entry name" value="Tscrpt_reg_HTH_GntR"/>
</dbReference>
<evidence type="ECO:0000313" key="6">
    <source>
        <dbReference type="Proteomes" id="UP000623172"/>
    </source>
</evidence>
<organism evidence="5 6">
    <name type="scientific">Gehongia tenuis</name>
    <dbReference type="NCBI Taxonomy" id="2763655"/>
    <lineage>
        <taxon>Bacteria</taxon>
        <taxon>Bacillati</taxon>
        <taxon>Bacillota</taxon>
        <taxon>Clostridia</taxon>
        <taxon>Christensenellales</taxon>
        <taxon>Christensenellaceae</taxon>
        <taxon>Gehongia</taxon>
    </lineage>
</organism>
<dbReference type="SMART" id="SM00345">
    <property type="entry name" value="HTH_GNTR"/>
    <property type="match status" value="1"/>
</dbReference>
<accession>A0A926D5R8</accession>
<dbReference type="PANTHER" id="PTHR44846">
    <property type="entry name" value="MANNOSYL-D-GLYCERATE TRANSPORT/METABOLISM SYSTEM REPRESSOR MNGR-RELATED"/>
    <property type="match status" value="1"/>
</dbReference>
<dbReference type="GO" id="GO:0003677">
    <property type="term" value="F:DNA binding"/>
    <property type="evidence" value="ECO:0007669"/>
    <property type="project" value="UniProtKB-KW"/>
</dbReference>
<keyword evidence="3" id="KW-0804">Transcription</keyword>
<proteinExistence type="predicted"/>
<keyword evidence="6" id="KW-1185">Reference proteome</keyword>
<keyword evidence="1" id="KW-0805">Transcription regulation</keyword>
<name>A0A926D5R8_9FIRM</name>
<dbReference type="InterPro" id="IPR036390">
    <property type="entry name" value="WH_DNA-bd_sf"/>
</dbReference>
<dbReference type="InterPro" id="IPR036388">
    <property type="entry name" value="WH-like_DNA-bd_sf"/>
</dbReference>
<evidence type="ECO:0000256" key="2">
    <source>
        <dbReference type="ARBA" id="ARBA00023125"/>
    </source>
</evidence>
<dbReference type="GO" id="GO:0003700">
    <property type="term" value="F:DNA-binding transcription factor activity"/>
    <property type="evidence" value="ECO:0007669"/>
    <property type="project" value="InterPro"/>
</dbReference>
<dbReference type="CDD" id="cd07377">
    <property type="entry name" value="WHTH_GntR"/>
    <property type="match status" value="1"/>
</dbReference>
<dbReference type="RefSeq" id="WP_249316697.1">
    <property type="nucleotide sequence ID" value="NZ_JACRSR010000003.1"/>
</dbReference>
<dbReference type="PROSITE" id="PS50949">
    <property type="entry name" value="HTH_GNTR"/>
    <property type="match status" value="1"/>
</dbReference>
<reference evidence="5" key="1">
    <citation type="submission" date="2020-08" db="EMBL/GenBank/DDBJ databases">
        <title>Genome public.</title>
        <authorList>
            <person name="Liu C."/>
            <person name="Sun Q."/>
        </authorList>
    </citation>
    <scope>NUCLEOTIDE SEQUENCE</scope>
    <source>
        <strain evidence="5">NSJ-53</strain>
    </source>
</reference>
<dbReference type="Pfam" id="PF00392">
    <property type="entry name" value="GntR"/>
    <property type="match status" value="1"/>
</dbReference>
<comment type="caution">
    <text evidence="5">The sequence shown here is derived from an EMBL/GenBank/DDBJ whole genome shotgun (WGS) entry which is preliminary data.</text>
</comment>
<evidence type="ECO:0000256" key="3">
    <source>
        <dbReference type="ARBA" id="ARBA00023163"/>
    </source>
</evidence>
<sequence length="258" mass="29145">MQETLNRLSAQYPGTVEQADEHFFWNAAGDRYPYYLRIIQNLVGKIGAGIYPLGTFLPSEAALAKEYQVSIHTIRRALAYLNRMHFVKTINGRGTRVISPDKQASITGASHISMRLYLSAIQLMTLIIRPASLLVFDKLDASVQKQLTLKMEQPHGIPLTHIADCVIENTPLYPLKVILQEANYPLRWGYYFSFDSRGKSGTAHINEISLKAFACLQKGDQQGFADLLFKSYCYILDSVCKPLCENGLVRDSWLILPR</sequence>
<evidence type="ECO:0000259" key="4">
    <source>
        <dbReference type="PROSITE" id="PS50949"/>
    </source>
</evidence>
<dbReference type="EMBL" id="JACRSR010000003">
    <property type="protein sequence ID" value="MBC8531909.1"/>
    <property type="molecule type" value="Genomic_DNA"/>
</dbReference>
<dbReference type="AlphaFoldDB" id="A0A926D5R8"/>
<dbReference type="Gene3D" id="1.10.10.10">
    <property type="entry name" value="Winged helix-like DNA-binding domain superfamily/Winged helix DNA-binding domain"/>
    <property type="match status" value="1"/>
</dbReference>
<gene>
    <name evidence="5" type="ORF">H8696_08625</name>
</gene>
<feature type="domain" description="HTH gntR-type" evidence="4">
    <location>
        <begin position="32"/>
        <end position="100"/>
    </location>
</feature>
<keyword evidence="2" id="KW-0238">DNA-binding</keyword>
<evidence type="ECO:0000256" key="1">
    <source>
        <dbReference type="ARBA" id="ARBA00023015"/>
    </source>
</evidence>
<dbReference type="SUPFAM" id="SSF46785">
    <property type="entry name" value="Winged helix' DNA-binding domain"/>
    <property type="match status" value="1"/>
</dbReference>
<dbReference type="Proteomes" id="UP000623172">
    <property type="component" value="Unassembled WGS sequence"/>
</dbReference>
<dbReference type="InterPro" id="IPR050679">
    <property type="entry name" value="Bact_HTH_transcr_reg"/>
</dbReference>
<protein>
    <submittedName>
        <fullName evidence="5">GntR family transcriptional regulator</fullName>
    </submittedName>
</protein>